<dbReference type="PANTHER" id="PTHR30055">
    <property type="entry name" value="HTH-TYPE TRANSCRIPTIONAL REGULATOR RUTR"/>
    <property type="match status" value="1"/>
</dbReference>
<feature type="DNA-binding region" description="H-T-H motif" evidence="2">
    <location>
        <begin position="65"/>
        <end position="84"/>
    </location>
</feature>
<name>A0A285V2R2_9ACTN</name>
<evidence type="ECO:0000256" key="2">
    <source>
        <dbReference type="PROSITE-ProRule" id="PRU00335"/>
    </source>
</evidence>
<dbReference type="InterPro" id="IPR001647">
    <property type="entry name" value="HTH_TetR"/>
</dbReference>
<dbReference type="InterPro" id="IPR036271">
    <property type="entry name" value="Tet_transcr_reg_TetR-rel_C_sf"/>
</dbReference>
<evidence type="ECO:0000259" key="4">
    <source>
        <dbReference type="PROSITE" id="PS50977"/>
    </source>
</evidence>
<dbReference type="InterPro" id="IPR050109">
    <property type="entry name" value="HTH-type_TetR-like_transc_reg"/>
</dbReference>
<dbReference type="AlphaFoldDB" id="A0A285V2R2"/>
<dbReference type="InterPro" id="IPR045823">
    <property type="entry name" value="TetR_C_32"/>
</dbReference>
<dbReference type="Pfam" id="PF00440">
    <property type="entry name" value="TetR_N"/>
    <property type="match status" value="1"/>
</dbReference>
<feature type="region of interest" description="Disordered" evidence="3">
    <location>
        <begin position="1"/>
        <end position="42"/>
    </location>
</feature>
<evidence type="ECO:0000256" key="1">
    <source>
        <dbReference type="ARBA" id="ARBA00023125"/>
    </source>
</evidence>
<keyword evidence="6" id="KW-1185">Reference proteome</keyword>
<dbReference type="Gene3D" id="1.10.357.10">
    <property type="entry name" value="Tetracycline Repressor, domain 2"/>
    <property type="match status" value="1"/>
</dbReference>
<dbReference type="InterPro" id="IPR009057">
    <property type="entry name" value="Homeodomain-like_sf"/>
</dbReference>
<dbReference type="GO" id="GO:0000976">
    <property type="term" value="F:transcription cis-regulatory region binding"/>
    <property type="evidence" value="ECO:0007669"/>
    <property type="project" value="TreeGrafter"/>
</dbReference>
<dbReference type="PANTHER" id="PTHR30055:SF160">
    <property type="entry name" value="TRANSCRIPTIONAL REGULATORY PROTEIN (PROBABLY ASNC-FAMILY)-RELATED"/>
    <property type="match status" value="1"/>
</dbReference>
<dbReference type="Proteomes" id="UP000219435">
    <property type="component" value="Unassembled WGS sequence"/>
</dbReference>
<dbReference type="SUPFAM" id="SSF48498">
    <property type="entry name" value="Tetracyclin repressor-like, C-terminal domain"/>
    <property type="match status" value="1"/>
</dbReference>
<keyword evidence="1 2" id="KW-0238">DNA-binding</keyword>
<accession>A0A285V2R2</accession>
<dbReference type="OrthoDB" id="4542604at2"/>
<feature type="compositionally biased region" description="Basic and acidic residues" evidence="3">
    <location>
        <begin position="30"/>
        <end position="42"/>
    </location>
</feature>
<sequence length="238" mass="25340">MKAEAVRRSSQPGREPGAAALRAPGNVTQPRDRRDSRWDEHRRARREQLVQATLTAVGRHGAGVGMEEIAAAAGTSKTVVYRHFADRSQLYVAVCNEVAGRLLAQLRAAMASSEHPRAMTAAAIGSYLAFLEAEPEVYRFVVSPHPAAVADPIANLADLVGDQAAALMALALEQAGRDPAAAGAWGHGLVGLVRSAADWWLRAERPMLRTELAAHLTDLAWAGLSGVVAPTPNTMEES</sequence>
<dbReference type="Pfam" id="PF19344">
    <property type="entry name" value="TetR_C_32"/>
    <property type="match status" value="1"/>
</dbReference>
<gene>
    <name evidence="5" type="ORF">SAMN05660748_1096</name>
</gene>
<dbReference type="SUPFAM" id="SSF46689">
    <property type="entry name" value="Homeodomain-like"/>
    <property type="match status" value="1"/>
</dbReference>
<dbReference type="GO" id="GO:0003700">
    <property type="term" value="F:DNA-binding transcription factor activity"/>
    <property type="evidence" value="ECO:0007669"/>
    <property type="project" value="TreeGrafter"/>
</dbReference>
<dbReference type="PROSITE" id="PS50977">
    <property type="entry name" value="HTH_TETR_2"/>
    <property type="match status" value="1"/>
</dbReference>
<proteinExistence type="predicted"/>
<reference evidence="6" key="1">
    <citation type="submission" date="2017-08" db="EMBL/GenBank/DDBJ databases">
        <authorList>
            <person name="Varghese N."/>
            <person name="Submissions S."/>
        </authorList>
    </citation>
    <scope>NUCLEOTIDE SEQUENCE [LARGE SCALE GENOMIC DNA]</scope>
    <source>
        <strain evidence="6">DSM 4725</strain>
    </source>
</reference>
<feature type="domain" description="HTH tetR-type" evidence="4">
    <location>
        <begin position="43"/>
        <end position="102"/>
    </location>
</feature>
<organism evidence="5 6">
    <name type="scientific">Blastococcus aggregatus</name>
    <dbReference type="NCBI Taxonomy" id="38502"/>
    <lineage>
        <taxon>Bacteria</taxon>
        <taxon>Bacillati</taxon>
        <taxon>Actinomycetota</taxon>
        <taxon>Actinomycetes</taxon>
        <taxon>Geodermatophilales</taxon>
        <taxon>Geodermatophilaceae</taxon>
        <taxon>Blastococcus</taxon>
    </lineage>
</organism>
<evidence type="ECO:0000256" key="3">
    <source>
        <dbReference type="SAM" id="MobiDB-lite"/>
    </source>
</evidence>
<dbReference type="EMBL" id="OBQI01000001">
    <property type="protein sequence ID" value="SOC47878.1"/>
    <property type="molecule type" value="Genomic_DNA"/>
</dbReference>
<evidence type="ECO:0000313" key="5">
    <source>
        <dbReference type="EMBL" id="SOC47878.1"/>
    </source>
</evidence>
<evidence type="ECO:0000313" key="6">
    <source>
        <dbReference type="Proteomes" id="UP000219435"/>
    </source>
</evidence>
<protein>
    <submittedName>
        <fullName evidence="5">Transcriptional regulator, TetR family</fullName>
    </submittedName>
</protein>